<dbReference type="PROSITE" id="PS51736">
    <property type="entry name" value="RECOMBINASES_3"/>
    <property type="match status" value="1"/>
</dbReference>
<dbReference type="InterPro" id="IPR011109">
    <property type="entry name" value="DNA_bind_recombinase_dom"/>
</dbReference>
<organism evidence="8 9">
    <name type="scientific">Mycolicibacterium murale</name>
    <dbReference type="NCBI Taxonomy" id="182220"/>
    <lineage>
        <taxon>Bacteria</taxon>
        <taxon>Bacillati</taxon>
        <taxon>Actinomycetota</taxon>
        <taxon>Actinomycetes</taxon>
        <taxon>Mycobacteriales</taxon>
        <taxon>Mycobacteriaceae</taxon>
        <taxon>Mycolicibacterium</taxon>
    </lineage>
</organism>
<dbReference type="InterPro" id="IPR006118">
    <property type="entry name" value="Recombinase_CS"/>
</dbReference>
<dbReference type="RefSeq" id="WP_193489148.1">
    <property type="nucleotide sequence ID" value="NZ_BAAAMC010000052.1"/>
</dbReference>
<feature type="active site" description="O-(5'-phospho-DNA)-serine intermediate" evidence="4 5">
    <location>
        <position position="15"/>
    </location>
</feature>
<keyword evidence="9" id="KW-1185">Reference proteome</keyword>
<dbReference type="InterPro" id="IPR038109">
    <property type="entry name" value="DNA_bind_recomb_sf"/>
</dbReference>
<keyword evidence="2" id="KW-0238">DNA-binding</keyword>
<dbReference type="CDD" id="cd00338">
    <property type="entry name" value="Ser_Recombinase"/>
    <property type="match status" value="1"/>
</dbReference>
<evidence type="ECO:0000256" key="3">
    <source>
        <dbReference type="ARBA" id="ARBA00023172"/>
    </source>
</evidence>
<dbReference type="InterPro" id="IPR050639">
    <property type="entry name" value="SSR_resolvase"/>
</dbReference>
<dbReference type="Pfam" id="PF00239">
    <property type="entry name" value="Resolvase"/>
    <property type="match status" value="1"/>
</dbReference>
<dbReference type="Proteomes" id="UP000465241">
    <property type="component" value="Unassembled WGS sequence"/>
</dbReference>
<evidence type="ECO:0000256" key="6">
    <source>
        <dbReference type="SAM" id="MobiDB-lite"/>
    </source>
</evidence>
<gene>
    <name evidence="8" type="ORF">MMUR_23770</name>
</gene>
<dbReference type="GO" id="GO:0003677">
    <property type="term" value="F:DNA binding"/>
    <property type="evidence" value="ECO:0007669"/>
    <property type="project" value="UniProtKB-KW"/>
</dbReference>
<sequence>MSTRKRRLVAYLRVSTIEQAAHGFGLDSQRAAIRAAAKALDARVVVWCADEGKSGALGVDSRPGLAQALALIDSGDADGLIVRDLDRLAREITVQEAVIGHVWLLDHAAVFTSVPPQEVPRDDPDDPMRTAMRKMAGVFGELERMLVAKRLRDGRRAKAAAGGHATGATPYGWRSGKRSADNPNGALVPVPAEQAALARMVELHAAGRSTRQIAAALTDEEHPTKRGGAWSSATVSRILGRNTAGSS</sequence>
<comment type="caution">
    <text evidence="8">The sequence shown here is derived from an EMBL/GenBank/DDBJ whole genome shotgun (WGS) entry which is preliminary data.</text>
</comment>
<dbReference type="PANTHER" id="PTHR30461">
    <property type="entry name" value="DNA-INVERTASE FROM LAMBDOID PROPHAGE"/>
    <property type="match status" value="1"/>
</dbReference>
<dbReference type="EMBL" id="BLKT01000003">
    <property type="protein sequence ID" value="GFG58241.1"/>
    <property type="molecule type" value="Genomic_DNA"/>
</dbReference>
<feature type="region of interest" description="Disordered" evidence="6">
    <location>
        <begin position="214"/>
        <end position="233"/>
    </location>
</feature>
<evidence type="ECO:0000256" key="1">
    <source>
        <dbReference type="ARBA" id="ARBA00022908"/>
    </source>
</evidence>
<evidence type="ECO:0000259" key="7">
    <source>
        <dbReference type="PROSITE" id="PS51736"/>
    </source>
</evidence>
<dbReference type="Pfam" id="PF07508">
    <property type="entry name" value="Recombinase"/>
    <property type="match status" value="1"/>
</dbReference>
<evidence type="ECO:0000313" key="8">
    <source>
        <dbReference type="EMBL" id="GFG58241.1"/>
    </source>
</evidence>
<dbReference type="PROSITE" id="PS00397">
    <property type="entry name" value="RECOMBINASES_1"/>
    <property type="match status" value="1"/>
</dbReference>
<keyword evidence="1" id="KW-0229">DNA integration</keyword>
<protein>
    <recommendedName>
        <fullName evidence="7">Resolvase/invertase-type recombinase catalytic domain-containing protein</fullName>
    </recommendedName>
</protein>
<dbReference type="AlphaFoldDB" id="A0A7I9WKF2"/>
<evidence type="ECO:0000256" key="5">
    <source>
        <dbReference type="PROSITE-ProRule" id="PRU10137"/>
    </source>
</evidence>
<accession>A0A7I9WKF2</accession>
<evidence type="ECO:0000256" key="4">
    <source>
        <dbReference type="PIRSR" id="PIRSR606118-50"/>
    </source>
</evidence>
<evidence type="ECO:0000313" key="9">
    <source>
        <dbReference type="Proteomes" id="UP000465241"/>
    </source>
</evidence>
<feature type="domain" description="Resolvase/invertase-type recombinase catalytic" evidence="7">
    <location>
        <begin position="7"/>
        <end position="162"/>
    </location>
</feature>
<dbReference type="Gene3D" id="3.90.1750.20">
    <property type="entry name" value="Putative Large Serine Recombinase, Chain B, Domain 2"/>
    <property type="match status" value="1"/>
</dbReference>
<dbReference type="InterPro" id="IPR036162">
    <property type="entry name" value="Resolvase-like_N_sf"/>
</dbReference>
<dbReference type="SMART" id="SM00857">
    <property type="entry name" value="Resolvase"/>
    <property type="match status" value="1"/>
</dbReference>
<dbReference type="GO" id="GO:0015074">
    <property type="term" value="P:DNA integration"/>
    <property type="evidence" value="ECO:0007669"/>
    <property type="project" value="UniProtKB-KW"/>
</dbReference>
<feature type="region of interest" description="Disordered" evidence="6">
    <location>
        <begin position="157"/>
        <end position="184"/>
    </location>
</feature>
<reference evidence="8 9" key="1">
    <citation type="journal article" date="2019" name="Emerg. Microbes Infect.">
        <title>Comprehensive subspecies identification of 175 nontuberculous mycobacteria species based on 7547 genomic profiles.</title>
        <authorList>
            <person name="Matsumoto Y."/>
            <person name="Kinjo T."/>
            <person name="Motooka D."/>
            <person name="Nabeya D."/>
            <person name="Jung N."/>
            <person name="Uechi K."/>
            <person name="Horii T."/>
            <person name="Iida T."/>
            <person name="Fujita J."/>
            <person name="Nakamura S."/>
        </authorList>
    </citation>
    <scope>NUCLEOTIDE SEQUENCE [LARGE SCALE GENOMIC DNA]</scope>
    <source>
        <strain evidence="8 9">JCM 13392</strain>
    </source>
</reference>
<keyword evidence="3" id="KW-0233">DNA recombination</keyword>
<name>A0A7I9WKF2_9MYCO</name>
<evidence type="ECO:0000256" key="2">
    <source>
        <dbReference type="ARBA" id="ARBA00023125"/>
    </source>
</evidence>
<dbReference type="GO" id="GO:0000150">
    <property type="term" value="F:DNA strand exchange activity"/>
    <property type="evidence" value="ECO:0007669"/>
    <property type="project" value="InterPro"/>
</dbReference>
<proteinExistence type="predicted"/>
<dbReference type="PANTHER" id="PTHR30461:SF23">
    <property type="entry name" value="DNA RECOMBINASE-RELATED"/>
    <property type="match status" value="1"/>
</dbReference>
<dbReference type="SUPFAM" id="SSF53041">
    <property type="entry name" value="Resolvase-like"/>
    <property type="match status" value="1"/>
</dbReference>
<dbReference type="Gene3D" id="3.40.50.1390">
    <property type="entry name" value="Resolvase, N-terminal catalytic domain"/>
    <property type="match status" value="1"/>
</dbReference>
<dbReference type="InterPro" id="IPR006119">
    <property type="entry name" value="Resolv_N"/>
</dbReference>
<feature type="compositionally biased region" description="Low complexity" evidence="6">
    <location>
        <begin position="159"/>
        <end position="168"/>
    </location>
</feature>